<dbReference type="RefSeq" id="WP_072581170.1">
    <property type="nucleotide sequence ID" value="NZ_CP016020.1"/>
</dbReference>
<dbReference type="Pfam" id="PF13416">
    <property type="entry name" value="SBP_bac_8"/>
    <property type="match status" value="1"/>
</dbReference>
<dbReference type="Gene3D" id="3.40.190.10">
    <property type="entry name" value="Periplasmic binding protein-like II"/>
    <property type="match status" value="2"/>
</dbReference>
<sequence>MKNKGFILLSALFLLLLAACSSSNTGTSGTEAEAEGTEKEAAETTEKQEVVFWHAMSGDLETVLKDIVADFNESQEDIEVTPVFQGTYEEALTKFNTVAGTEDAPTIMQTFEVGTKYMVDSGHVQPVQKFIDEDNYDTSQWEKNISNYYTVDGEQYSMPFNSSTPVLIYNKDAFKEAGLDVDQGPMTYSELMDAAKKLTKQDGGETSQYGFSILNYGWFFEELLAAQGGHYVDNENGRNGNATKATFNDELGLNVFSLISDMYNDGTFYNVGQNWDDIRAAFQSKKVAMYLDSSAGVKTVVDNADFEVGVSYLPIPDDADRQGVIIGGASVWMSSGIEEAKQKAAWEFMKYLTTPEVQGEWHVKTGYFAINPAAYEQDIVKEEWEKYPQLKVTVDQLRDTKPSTATQGALISVFPESRQKVVTAMENLYQGMDPQEALDQAAEETNRALEVANKKQGN</sequence>
<dbReference type="CDD" id="cd14748">
    <property type="entry name" value="PBP2_UgpB"/>
    <property type="match status" value="1"/>
</dbReference>
<evidence type="ECO:0000256" key="2">
    <source>
        <dbReference type="ARBA" id="ARBA00008520"/>
    </source>
</evidence>
<dbReference type="PANTHER" id="PTHR43649:SF31">
    <property type="entry name" value="SN-GLYCEROL-3-PHOSPHATE-BINDING PERIPLASMIC PROTEIN UGPB"/>
    <property type="match status" value="1"/>
</dbReference>
<dbReference type="InterPro" id="IPR006059">
    <property type="entry name" value="SBP"/>
</dbReference>
<dbReference type="KEGG" id="bwh:A9C19_17445"/>
<dbReference type="EMBL" id="CP016020">
    <property type="protein sequence ID" value="APH06371.1"/>
    <property type="molecule type" value="Genomic_DNA"/>
</dbReference>
<accession>A0A1L3MVJ8</accession>
<dbReference type="GO" id="GO:0055085">
    <property type="term" value="P:transmembrane transport"/>
    <property type="evidence" value="ECO:0007669"/>
    <property type="project" value="InterPro"/>
</dbReference>
<protein>
    <submittedName>
        <fullName evidence="8">Glycerol-3-phosphate ABC transporter substrate-binding protein</fullName>
    </submittedName>
</protein>
<feature type="region of interest" description="Disordered" evidence="6">
    <location>
        <begin position="25"/>
        <end position="45"/>
    </location>
</feature>
<dbReference type="InterPro" id="IPR050490">
    <property type="entry name" value="Bact_solute-bd_prot1"/>
</dbReference>
<dbReference type="InterPro" id="IPR006061">
    <property type="entry name" value="SBP_1_CS"/>
</dbReference>
<dbReference type="SUPFAM" id="SSF53850">
    <property type="entry name" value="Periplasmic binding protein-like II"/>
    <property type="match status" value="1"/>
</dbReference>
<evidence type="ECO:0000256" key="1">
    <source>
        <dbReference type="ARBA" id="ARBA00004196"/>
    </source>
</evidence>
<proteinExistence type="inferred from homology"/>
<evidence type="ECO:0000256" key="5">
    <source>
        <dbReference type="ARBA" id="ARBA00022764"/>
    </source>
</evidence>
<feature type="chain" id="PRO_5039363609" evidence="7">
    <location>
        <begin position="24"/>
        <end position="458"/>
    </location>
</feature>
<keyword evidence="9" id="KW-1185">Reference proteome</keyword>
<evidence type="ECO:0000256" key="7">
    <source>
        <dbReference type="SAM" id="SignalP"/>
    </source>
</evidence>
<dbReference type="PROSITE" id="PS51257">
    <property type="entry name" value="PROKAR_LIPOPROTEIN"/>
    <property type="match status" value="1"/>
</dbReference>
<comment type="similarity">
    <text evidence="2">Belongs to the bacterial solute-binding protein 1 family.</text>
</comment>
<evidence type="ECO:0000256" key="3">
    <source>
        <dbReference type="ARBA" id="ARBA00022448"/>
    </source>
</evidence>
<comment type="subcellular location">
    <subcellularLocation>
        <location evidence="1">Cell envelope</location>
    </subcellularLocation>
</comment>
<dbReference type="Proteomes" id="UP000181936">
    <property type="component" value="Chromosome"/>
</dbReference>
<dbReference type="PROSITE" id="PS01037">
    <property type="entry name" value="SBP_BACTERIAL_1"/>
    <property type="match status" value="1"/>
</dbReference>
<feature type="signal peptide" evidence="7">
    <location>
        <begin position="1"/>
        <end position="23"/>
    </location>
</feature>
<keyword evidence="5" id="KW-0574">Periplasm</keyword>
<dbReference type="OrthoDB" id="9795467at2"/>
<feature type="compositionally biased region" description="Basic and acidic residues" evidence="6">
    <location>
        <begin position="36"/>
        <end position="45"/>
    </location>
</feature>
<evidence type="ECO:0000256" key="4">
    <source>
        <dbReference type="ARBA" id="ARBA00022729"/>
    </source>
</evidence>
<dbReference type="PANTHER" id="PTHR43649">
    <property type="entry name" value="ARABINOSE-BINDING PROTEIN-RELATED"/>
    <property type="match status" value="1"/>
</dbReference>
<evidence type="ECO:0000313" key="8">
    <source>
        <dbReference type="EMBL" id="APH06371.1"/>
    </source>
</evidence>
<dbReference type="AlphaFoldDB" id="A0A1L3MVJ8"/>
<keyword evidence="4 7" id="KW-0732">Signal</keyword>
<keyword evidence="3" id="KW-0813">Transport</keyword>
<name>A0A1L3MVJ8_9BACI</name>
<gene>
    <name evidence="8" type="ORF">A9C19_17445</name>
</gene>
<organism evidence="8 9">
    <name type="scientific">Bacillus weihaiensis</name>
    <dbReference type="NCBI Taxonomy" id="1547283"/>
    <lineage>
        <taxon>Bacteria</taxon>
        <taxon>Bacillati</taxon>
        <taxon>Bacillota</taxon>
        <taxon>Bacilli</taxon>
        <taxon>Bacillales</taxon>
        <taxon>Bacillaceae</taxon>
        <taxon>Bacillus</taxon>
    </lineage>
</organism>
<reference evidence="8 9" key="1">
    <citation type="journal article" date="2016" name="Sci. Rep.">
        <title>Complete genome sequence and transcriptomic analysis of a novel marine strain Bacillus weihaiensis reveals the mechanism of brown algae degradation.</title>
        <authorList>
            <person name="Zhu Y."/>
            <person name="Chen P."/>
            <person name="Bao Y."/>
            <person name="Men Y."/>
            <person name="Zeng Y."/>
            <person name="Yang J."/>
            <person name="Sun J."/>
            <person name="Sun Y."/>
        </authorList>
    </citation>
    <scope>NUCLEOTIDE SEQUENCE [LARGE SCALE GENOMIC DNA]</scope>
    <source>
        <strain evidence="8 9">Alg07</strain>
    </source>
</reference>
<dbReference type="GO" id="GO:0030313">
    <property type="term" value="C:cell envelope"/>
    <property type="evidence" value="ECO:0007669"/>
    <property type="project" value="UniProtKB-SubCell"/>
</dbReference>
<dbReference type="STRING" id="1547283.A9C19_17445"/>
<evidence type="ECO:0000256" key="6">
    <source>
        <dbReference type="SAM" id="MobiDB-lite"/>
    </source>
</evidence>
<evidence type="ECO:0000313" key="9">
    <source>
        <dbReference type="Proteomes" id="UP000181936"/>
    </source>
</evidence>